<evidence type="ECO:0000313" key="1">
    <source>
        <dbReference type="EMBL" id="KAE9225133.1"/>
    </source>
</evidence>
<dbReference type="AlphaFoldDB" id="A0A6G0NWG8"/>
<dbReference type="EMBL" id="QXGC01000673">
    <property type="protein sequence ID" value="KAE9225133.1"/>
    <property type="molecule type" value="Genomic_DNA"/>
</dbReference>
<evidence type="ECO:0000313" key="2">
    <source>
        <dbReference type="Proteomes" id="UP000476176"/>
    </source>
</evidence>
<sequence>MPSVGLCVSCLAFSTSMTVKVKASESMAVWYLRAKFCSVPVMKPCGKKKTFS</sequence>
<dbReference type="Proteomes" id="UP000476176">
    <property type="component" value="Unassembled WGS sequence"/>
</dbReference>
<name>A0A6G0NWG8_9STRA</name>
<organism evidence="1 2">
    <name type="scientific">Phytophthora fragariae</name>
    <dbReference type="NCBI Taxonomy" id="53985"/>
    <lineage>
        <taxon>Eukaryota</taxon>
        <taxon>Sar</taxon>
        <taxon>Stramenopiles</taxon>
        <taxon>Oomycota</taxon>
        <taxon>Peronosporomycetes</taxon>
        <taxon>Peronosporales</taxon>
        <taxon>Peronosporaceae</taxon>
        <taxon>Phytophthora</taxon>
    </lineage>
</organism>
<gene>
    <name evidence="1" type="ORF">PF004_g12007</name>
</gene>
<proteinExistence type="predicted"/>
<reference evidence="1 2" key="1">
    <citation type="submission" date="2018-09" db="EMBL/GenBank/DDBJ databases">
        <title>Genomic investigation of the strawberry pathogen Phytophthora fragariae indicates pathogenicity is determined by transcriptional variation in three key races.</title>
        <authorList>
            <person name="Adams T.M."/>
            <person name="Armitage A.D."/>
            <person name="Sobczyk M.K."/>
            <person name="Bates H.J."/>
            <person name="Dunwell J.M."/>
            <person name="Nellist C.F."/>
            <person name="Harrison R.J."/>
        </authorList>
    </citation>
    <scope>NUCLEOTIDE SEQUENCE [LARGE SCALE GENOMIC DNA]</scope>
    <source>
        <strain evidence="1 2">BC-23</strain>
    </source>
</reference>
<accession>A0A6G0NWG8</accession>
<protein>
    <submittedName>
        <fullName evidence="1">Uncharacterized protein</fullName>
    </submittedName>
</protein>
<comment type="caution">
    <text evidence="1">The sequence shown here is derived from an EMBL/GenBank/DDBJ whole genome shotgun (WGS) entry which is preliminary data.</text>
</comment>